<dbReference type="Pfam" id="PF17776">
    <property type="entry name" value="NLRC4_HD2"/>
    <property type="match status" value="2"/>
</dbReference>
<accession>A0A3Q3LY25</accession>
<dbReference type="Pfam" id="PF13765">
    <property type="entry name" value="PRY"/>
    <property type="match status" value="1"/>
</dbReference>
<evidence type="ECO:0000256" key="3">
    <source>
        <dbReference type="ARBA" id="ARBA00022614"/>
    </source>
</evidence>
<organism evidence="9 10">
    <name type="scientific">Labrus bergylta</name>
    <name type="common">ballan wrasse</name>
    <dbReference type="NCBI Taxonomy" id="56723"/>
    <lineage>
        <taxon>Eukaryota</taxon>
        <taxon>Metazoa</taxon>
        <taxon>Chordata</taxon>
        <taxon>Craniata</taxon>
        <taxon>Vertebrata</taxon>
        <taxon>Euteleostomi</taxon>
        <taxon>Actinopterygii</taxon>
        <taxon>Neopterygii</taxon>
        <taxon>Teleostei</taxon>
        <taxon>Neoteleostei</taxon>
        <taxon>Acanthomorphata</taxon>
        <taxon>Eupercaria</taxon>
        <taxon>Labriformes</taxon>
        <taxon>Labridae</taxon>
        <taxon>Labrus</taxon>
    </lineage>
</organism>
<dbReference type="SMART" id="SM01288">
    <property type="entry name" value="FISNA"/>
    <property type="match status" value="1"/>
</dbReference>
<dbReference type="GO" id="GO:0005524">
    <property type="term" value="F:ATP binding"/>
    <property type="evidence" value="ECO:0007669"/>
    <property type="project" value="UniProtKB-KW"/>
</dbReference>
<evidence type="ECO:0000313" key="10">
    <source>
        <dbReference type="Proteomes" id="UP000261660"/>
    </source>
</evidence>
<dbReference type="Gene3D" id="3.40.50.300">
    <property type="entry name" value="P-loop containing nucleotide triphosphate hydrolases"/>
    <property type="match status" value="1"/>
</dbReference>
<dbReference type="InterPro" id="IPR027417">
    <property type="entry name" value="P-loop_NTPase"/>
</dbReference>
<evidence type="ECO:0000256" key="2">
    <source>
        <dbReference type="ARBA" id="ARBA00022490"/>
    </source>
</evidence>
<dbReference type="SUPFAM" id="SSF52047">
    <property type="entry name" value="RNI-like"/>
    <property type="match status" value="1"/>
</dbReference>
<dbReference type="GeneTree" id="ENSGT01120000271898"/>
<dbReference type="Pfam" id="PF13516">
    <property type="entry name" value="LRR_6"/>
    <property type="match status" value="2"/>
</dbReference>
<keyword evidence="5" id="KW-0547">Nucleotide-binding</keyword>
<dbReference type="SMART" id="SM00368">
    <property type="entry name" value="LRR_RI"/>
    <property type="match status" value="2"/>
</dbReference>
<dbReference type="GO" id="GO:0005737">
    <property type="term" value="C:cytoplasm"/>
    <property type="evidence" value="ECO:0007669"/>
    <property type="project" value="UniProtKB-SubCell"/>
</dbReference>
<dbReference type="InterPro" id="IPR041267">
    <property type="entry name" value="NLRP_HD2"/>
</dbReference>
<evidence type="ECO:0000256" key="5">
    <source>
        <dbReference type="ARBA" id="ARBA00022741"/>
    </source>
</evidence>
<dbReference type="InterPro" id="IPR003879">
    <property type="entry name" value="Butyrophylin_SPRY"/>
</dbReference>
<evidence type="ECO:0000259" key="7">
    <source>
        <dbReference type="PROSITE" id="PS50188"/>
    </source>
</evidence>
<dbReference type="Pfam" id="PF17779">
    <property type="entry name" value="WHD_NOD2"/>
    <property type="match status" value="1"/>
</dbReference>
<protein>
    <recommendedName>
        <fullName evidence="11">B30.2/SPRY domain-containing protein</fullName>
    </recommendedName>
</protein>
<evidence type="ECO:0000256" key="1">
    <source>
        <dbReference type="ARBA" id="ARBA00004496"/>
    </source>
</evidence>
<reference evidence="9" key="2">
    <citation type="submission" date="2025-09" db="UniProtKB">
        <authorList>
            <consortium name="Ensembl"/>
        </authorList>
    </citation>
    <scope>IDENTIFICATION</scope>
</reference>
<proteinExistence type="predicted"/>
<evidence type="ECO:0008006" key="11">
    <source>
        <dbReference type="Google" id="ProtNLM"/>
    </source>
</evidence>
<comment type="subcellular location">
    <subcellularLocation>
        <location evidence="1">Cytoplasm</location>
    </subcellularLocation>
</comment>
<dbReference type="InterPro" id="IPR003877">
    <property type="entry name" value="SPRY_dom"/>
</dbReference>
<dbReference type="Pfam" id="PF05729">
    <property type="entry name" value="NACHT"/>
    <property type="match status" value="1"/>
</dbReference>
<dbReference type="AlphaFoldDB" id="A0A3Q3LY25"/>
<dbReference type="InterPro" id="IPR001611">
    <property type="entry name" value="Leu-rich_rpt"/>
</dbReference>
<evidence type="ECO:0000313" key="9">
    <source>
        <dbReference type="Ensembl" id="ENSLBEP00000013385.1"/>
    </source>
</evidence>
<keyword evidence="6" id="KW-0067">ATP-binding</keyword>
<dbReference type="PROSITE" id="PS50188">
    <property type="entry name" value="B302_SPRY"/>
    <property type="match status" value="1"/>
</dbReference>
<dbReference type="InterPro" id="IPR051261">
    <property type="entry name" value="NLR"/>
</dbReference>
<dbReference type="Pfam" id="PF00622">
    <property type="entry name" value="SPRY"/>
    <property type="match status" value="1"/>
</dbReference>
<dbReference type="PROSITE" id="PS50837">
    <property type="entry name" value="NACHT"/>
    <property type="match status" value="1"/>
</dbReference>
<dbReference type="PANTHER" id="PTHR24106">
    <property type="entry name" value="NACHT, LRR AND CARD DOMAINS-CONTAINING"/>
    <property type="match status" value="1"/>
</dbReference>
<feature type="domain" description="B30.2/SPRY" evidence="7">
    <location>
        <begin position="676"/>
        <end position="880"/>
    </location>
</feature>
<keyword evidence="2" id="KW-0963">Cytoplasm</keyword>
<sequence>MKQEELADRLQRPFGAVQCKLKSNLKEKFQCVFEGIAKAGNPTLLNQIYTELYITEGGTGEVNDEHEVRQIETASRKPHRPETTIRQEDIFKASPGRDEPIRRVMTKGVAGIGKTVLTQKFTLDWAEDKANQDIQFTFPFTFRELNVLKEKKFSLVELVHHFFPETKEAGICRFEEFQVVFIFDGLDECRLPLDFKNNQTLTDVTESTSVDVLLTNLIRGKLLPSACLWITTRPAAANQIPPECVDMVTEVRGFTDPQKKEYFRKRFRDQDQATRIISHIKTSRSLHIMCHIPVFCWITATVLEDVLKTREGGELPKTLTEMFIHFLVVQSKLKNIKYDGGAETDPHWSPESRKMIESLGKLAFEQLQKGNLIFYDSDLTECGIDIRAASVYSGVFTQIFKEERGLYQDKVFCFIHLSVQEFLAALHVHLTFINSGVNLMSEEQTTSRSEVSREKPDPRLLYQSAVDQALQSPNGHLDLFLRFSSTNQKTVEYIKKKISEDLSAEKSINLFHCLNELNDRSLVEEIQQSLRSGRLSTDKLSPAQWSALVFILLSSEKDLDVFDLKKYSASEEALLRLLPVIKASNKALLSVCNLSERSCEALSSVLSSQSSSLRELDLSNNNLQDSGVKLLSSGLKSPLCRLDTLSLSGCLITEEGCASLASALSSSHLRELDLSYNHPGERGEKLLLLDWRIHTVLELDTNTVNRELKLSDNNRKVTYVMELQSYPDHPDRFEHWHQLLCRTGLTGRCYWEVEWRGEVYVSVSYRGIRRRGNSDECVFGYNDQSWSLSCSDRGYSVWHNGVRTKISSSSSSSSSSSVSNRVAVYVDCPAGSLSFYRVSSDRLIHLHTFNTTFTEPLYPGFGFRSWFFSVSVSKLCFSSY</sequence>
<dbReference type="Proteomes" id="UP000261660">
    <property type="component" value="Unplaced"/>
</dbReference>
<keyword evidence="4" id="KW-0677">Repeat</keyword>
<dbReference type="STRING" id="56723.ENSLBEP00000013385"/>
<dbReference type="InterPro" id="IPR041075">
    <property type="entry name" value="NOD1/2_WH"/>
</dbReference>
<keyword evidence="3" id="KW-0433">Leucine-rich repeat</keyword>
<dbReference type="SUPFAM" id="SSF49899">
    <property type="entry name" value="Concanavalin A-like lectins/glucanases"/>
    <property type="match status" value="1"/>
</dbReference>
<dbReference type="InterPro" id="IPR007111">
    <property type="entry name" value="NACHT_NTPase"/>
</dbReference>
<dbReference type="SMART" id="SM00589">
    <property type="entry name" value="PRY"/>
    <property type="match status" value="1"/>
</dbReference>
<dbReference type="Gene3D" id="2.60.120.920">
    <property type="match status" value="1"/>
</dbReference>
<dbReference type="PROSITE" id="PS51450">
    <property type="entry name" value="LRR"/>
    <property type="match status" value="1"/>
</dbReference>
<dbReference type="PRINTS" id="PR01407">
    <property type="entry name" value="BUTYPHLNCDUF"/>
</dbReference>
<dbReference type="SMART" id="SM00449">
    <property type="entry name" value="SPRY"/>
    <property type="match status" value="1"/>
</dbReference>
<dbReference type="InterPro" id="IPR032675">
    <property type="entry name" value="LRR_dom_sf"/>
</dbReference>
<evidence type="ECO:0000256" key="4">
    <source>
        <dbReference type="ARBA" id="ARBA00022737"/>
    </source>
</evidence>
<dbReference type="InParanoid" id="A0A3Q3LY25"/>
<dbReference type="InterPro" id="IPR029495">
    <property type="entry name" value="NACHT-assoc"/>
</dbReference>
<dbReference type="InterPro" id="IPR006574">
    <property type="entry name" value="PRY"/>
</dbReference>
<dbReference type="InterPro" id="IPR043136">
    <property type="entry name" value="B30.2/SPRY_sf"/>
</dbReference>
<dbReference type="CDD" id="cd16040">
    <property type="entry name" value="SPRY_PRY_SNTX"/>
    <property type="match status" value="1"/>
</dbReference>
<dbReference type="Ensembl" id="ENSLBET00000014086.1">
    <property type="protein sequence ID" value="ENSLBEP00000013385.1"/>
    <property type="gene ID" value="ENSLBEG00000010304.1"/>
</dbReference>
<dbReference type="Pfam" id="PF14484">
    <property type="entry name" value="FISNA"/>
    <property type="match status" value="1"/>
</dbReference>
<evidence type="ECO:0000256" key="6">
    <source>
        <dbReference type="ARBA" id="ARBA00022840"/>
    </source>
</evidence>
<feature type="domain" description="NACHT" evidence="8">
    <location>
        <begin position="102"/>
        <end position="236"/>
    </location>
</feature>
<dbReference type="InterPro" id="IPR001870">
    <property type="entry name" value="B30.2/SPRY"/>
</dbReference>
<dbReference type="FunCoup" id="A0A3Q3LY25">
    <property type="interactions" value="36"/>
</dbReference>
<evidence type="ECO:0000259" key="8">
    <source>
        <dbReference type="PROSITE" id="PS50837"/>
    </source>
</evidence>
<reference evidence="9" key="1">
    <citation type="submission" date="2025-08" db="UniProtKB">
        <authorList>
            <consortium name="Ensembl"/>
        </authorList>
    </citation>
    <scope>IDENTIFICATION</scope>
</reference>
<dbReference type="Gene3D" id="3.80.10.10">
    <property type="entry name" value="Ribonuclease Inhibitor"/>
    <property type="match status" value="1"/>
</dbReference>
<dbReference type="InterPro" id="IPR013320">
    <property type="entry name" value="ConA-like_dom_sf"/>
</dbReference>
<keyword evidence="10" id="KW-1185">Reference proteome</keyword>
<name>A0A3Q3LY25_9LABR</name>
<dbReference type="FunFam" id="3.40.50.300:FF:001524">
    <property type="entry name" value="Si:dkey-126g1.7"/>
    <property type="match status" value="1"/>
</dbReference>